<dbReference type="Proteomes" id="UP000299102">
    <property type="component" value="Unassembled WGS sequence"/>
</dbReference>
<proteinExistence type="predicted"/>
<evidence type="ECO:0000313" key="2">
    <source>
        <dbReference type="Proteomes" id="UP000299102"/>
    </source>
</evidence>
<keyword evidence="2" id="KW-1185">Reference proteome</keyword>
<organism evidence="1 2">
    <name type="scientific">Eumeta variegata</name>
    <name type="common">Bagworm moth</name>
    <name type="synonym">Eumeta japonica</name>
    <dbReference type="NCBI Taxonomy" id="151549"/>
    <lineage>
        <taxon>Eukaryota</taxon>
        <taxon>Metazoa</taxon>
        <taxon>Ecdysozoa</taxon>
        <taxon>Arthropoda</taxon>
        <taxon>Hexapoda</taxon>
        <taxon>Insecta</taxon>
        <taxon>Pterygota</taxon>
        <taxon>Neoptera</taxon>
        <taxon>Endopterygota</taxon>
        <taxon>Lepidoptera</taxon>
        <taxon>Glossata</taxon>
        <taxon>Ditrysia</taxon>
        <taxon>Tineoidea</taxon>
        <taxon>Psychidae</taxon>
        <taxon>Oiketicinae</taxon>
        <taxon>Eumeta</taxon>
    </lineage>
</organism>
<reference evidence="1 2" key="1">
    <citation type="journal article" date="2019" name="Commun. Biol.">
        <title>The bagworm genome reveals a unique fibroin gene that provides high tensile strength.</title>
        <authorList>
            <person name="Kono N."/>
            <person name="Nakamura H."/>
            <person name="Ohtoshi R."/>
            <person name="Tomita M."/>
            <person name="Numata K."/>
            <person name="Arakawa K."/>
        </authorList>
    </citation>
    <scope>NUCLEOTIDE SEQUENCE [LARGE SCALE GENOMIC DNA]</scope>
</reference>
<sequence>MTTGSARLRRTADFGCGTCCDRYFRIICIWEIIIWRLLRSWCLRYTCYSIRISSGELEVADMGGPNSVVSDVVTTGLYPAAEVSDVVTSGRFVPVPEVSDVTIGSI</sequence>
<protein>
    <submittedName>
        <fullName evidence="1">Uncharacterized protein</fullName>
    </submittedName>
</protein>
<name>A0A4C1SRX1_EUMVA</name>
<gene>
    <name evidence="1" type="ORF">EVAR_72799_1</name>
</gene>
<dbReference type="EMBL" id="BGZK01003809">
    <property type="protein sequence ID" value="GBP04725.1"/>
    <property type="molecule type" value="Genomic_DNA"/>
</dbReference>
<dbReference type="AlphaFoldDB" id="A0A4C1SRX1"/>
<evidence type="ECO:0000313" key="1">
    <source>
        <dbReference type="EMBL" id="GBP04725.1"/>
    </source>
</evidence>
<accession>A0A4C1SRX1</accession>
<comment type="caution">
    <text evidence="1">The sequence shown here is derived from an EMBL/GenBank/DDBJ whole genome shotgun (WGS) entry which is preliminary data.</text>
</comment>